<dbReference type="GO" id="GO:0016020">
    <property type="term" value="C:membrane"/>
    <property type="evidence" value="ECO:0007669"/>
    <property type="project" value="UniProtKB-SubCell"/>
</dbReference>
<gene>
    <name evidence="10" type="primary">LOC115881078</name>
</gene>
<feature type="transmembrane region" description="Helical" evidence="7">
    <location>
        <begin position="139"/>
        <end position="160"/>
    </location>
</feature>
<keyword evidence="4" id="KW-0769">Symport</keyword>
<accession>A0A6J2XU38</accession>
<evidence type="ECO:0000256" key="3">
    <source>
        <dbReference type="ARBA" id="ARBA00022692"/>
    </source>
</evidence>
<dbReference type="GO" id="GO:0006820">
    <property type="term" value="P:monoatomic anion transport"/>
    <property type="evidence" value="ECO:0007669"/>
    <property type="project" value="TreeGrafter"/>
</dbReference>
<evidence type="ECO:0000256" key="1">
    <source>
        <dbReference type="ARBA" id="ARBA00004141"/>
    </source>
</evidence>
<dbReference type="Proteomes" id="UP000504635">
    <property type="component" value="Unplaced"/>
</dbReference>
<keyword evidence="6 7" id="KW-0472">Membrane</keyword>
<keyword evidence="5 7" id="KW-1133">Transmembrane helix</keyword>
<dbReference type="PANTHER" id="PTHR11662">
    <property type="entry name" value="SOLUTE CARRIER FAMILY 17"/>
    <property type="match status" value="1"/>
</dbReference>
<feature type="transmembrane region" description="Helical" evidence="7">
    <location>
        <begin position="439"/>
        <end position="458"/>
    </location>
</feature>
<feature type="transmembrane region" description="Helical" evidence="7">
    <location>
        <begin position="350"/>
        <end position="383"/>
    </location>
</feature>
<dbReference type="Pfam" id="PF07690">
    <property type="entry name" value="MFS_1"/>
    <property type="match status" value="1"/>
</dbReference>
<dbReference type="InterPro" id="IPR020846">
    <property type="entry name" value="MFS_dom"/>
</dbReference>
<evidence type="ECO:0000256" key="6">
    <source>
        <dbReference type="ARBA" id="ARBA00023136"/>
    </source>
</evidence>
<proteinExistence type="predicted"/>
<evidence type="ECO:0000256" key="7">
    <source>
        <dbReference type="SAM" id="Phobius"/>
    </source>
</evidence>
<feature type="transmembrane region" description="Helical" evidence="7">
    <location>
        <begin position="181"/>
        <end position="206"/>
    </location>
</feature>
<keyword evidence="2" id="KW-0813">Transport</keyword>
<keyword evidence="9" id="KW-1185">Reference proteome</keyword>
<dbReference type="InterPro" id="IPR036259">
    <property type="entry name" value="MFS_trans_sf"/>
</dbReference>
<comment type="subcellular location">
    <subcellularLocation>
        <location evidence="1">Membrane</location>
        <topology evidence="1">Multi-pass membrane protein</topology>
    </subcellularLocation>
</comment>
<evidence type="ECO:0000259" key="8">
    <source>
        <dbReference type="PROSITE" id="PS50850"/>
    </source>
</evidence>
<feature type="transmembrane region" description="Helical" evidence="7">
    <location>
        <begin position="113"/>
        <end position="133"/>
    </location>
</feature>
<reference evidence="10" key="1">
    <citation type="submission" date="2025-08" db="UniProtKB">
        <authorList>
            <consortium name="RefSeq"/>
        </authorList>
    </citation>
    <scope>IDENTIFICATION</scope>
    <source>
        <tissue evidence="10">Gonads</tissue>
    </source>
</reference>
<dbReference type="PROSITE" id="PS50850">
    <property type="entry name" value="MFS"/>
    <property type="match status" value="1"/>
</dbReference>
<dbReference type="PANTHER" id="PTHR11662:SF415">
    <property type="entry name" value="AT30085P-RELATED"/>
    <property type="match status" value="1"/>
</dbReference>
<evidence type="ECO:0000256" key="2">
    <source>
        <dbReference type="ARBA" id="ARBA00022448"/>
    </source>
</evidence>
<feature type="domain" description="Major facilitator superfamily (MFS) profile" evidence="8">
    <location>
        <begin position="20"/>
        <end position="463"/>
    </location>
</feature>
<evidence type="ECO:0000313" key="9">
    <source>
        <dbReference type="Proteomes" id="UP000504635"/>
    </source>
</evidence>
<dbReference type="FunFam" id="1.20.1250.20:FF:000003">
    <property type="entry name" value="Solute carrier family 17 member 3"/>
    <property type="match status" value="1"/>
</dbReference>
<dbReference type="InterPro" id="IPR050382">
    <property type="entry name" value="MFS_Na/Anion_cotransporter"/>
</dbReference>
<dbReference type="FunFam" id="1.20.1250.20:FF:000423">
    <property type="entry name" value="Putative inorganic phosphate cotransporter-like Protein"/>
    <property type="match status" value="1"/>
</dbReference>
<feature type="transmembrane region" description="Helical" evidence="7">
    <location>
        <begin position="212"/>
        <end position="233"/>
    </location>
</feature>
<keyword evidence="3 7" id="KW-0812">Transmembrane</keyword>
<sequence length="477" mass="53921">MPCKPLSCMYGSFVIPQRVVLAIILHLAMHNAYNLRVVINIALTEMVKPIIENSTQVTQDCPGMIQEEGLDIKEGQYNWDSKDQAMIKYIFFIGYFVGHFPGGWLADRIGARHVMGTGILLSALLTLVLPTIITKGGEYWGFIYCVVIRFFMGLFQGTIMPNISTFLSSWAPKSEMAMLGGVAYSGMNLGNIVGMLFTGVIIYHTNSWSSPFYVWGILTILWYVLFLLTAFSYPSTHPFITDKEKEYLQKNIPKKGGSFKVPWLDILRSCPVLAFMAAQFGHDYVLYAMNTDMPKFVKDYLKMNIRSNGIASAMPFVFCWISAIGCGFFVDSITNRELMSLLAMRKMMTIIAIIVPAFCNVLSTYVGCSRIGVIILCTVGMFFKGPFWSASKVNVNDLTRHYGGILMAIINGMGVWAGFIGSWITGYFTTDGTLQQWRFVFWIMMLIALCTSCIYLFFAQAERQDWDYWEGETREED</sequence>
<organism evidence="9 10">
    <name type="scientific">Sitophilus oryzae</name>
    <name type="common">Rice weevil</name>
    <name type="synonym">Curculio oryzae</name>
    <dbReference type="NCBI Taxonomy" id="7048"/>
    <lineage>
        <taxon>Eukaryota</taxon>
        <taxon>Metazoa</taxon>
        <taxon>Ecdysozoa</taxon>
        <taxon>Arthropoda</taxon>
        <taxon>Hexapoda</taxon>
        <taxon>Insecta</taxon>
        <taxon>Pterygota</taxon>
        <taxon>Neoptera</taxon>
        <taxon>Endopterygota</taxon>
        <taxon>Coleoptera</taxon>
        <taxon>Polyphaga</taxon>
        <taxon>Cucujiformia</taxon>
        <taxon>Curculionidae</taxon>
        <taxon>Dryophthorinae</taxon>
        <taxon>Sitophilus</taxon>
    </lineage>
</organism>
<dbReference type="AlphaFoldDB" id="A0A6J2XU38"/>
<feature type="transmembrane region" description="Helical" evidence="7">
    <location>
        <begin position="86"/>
        <end position="106"/>
    </location>
</feature>
<evidence type="ECO:0000313" key="10">
    <source>
        <dbReference type="RefSeq" id="XP_030754300.1"/>
    </source>
</evidence>
<protein>
    <submittedName>
        <fullName evidence="10">Sialin-like</fullName>
    </submittedName>
</protein>
<dbReference type="SUPFAM" id="SSF103473">
    <property type="entry name" value="MFS general substrate transporter"/>
    <property type="match status" value="1"/>
</dbReference>
<feature type="transmembrane region" description="Helical" evidence="7">
    <location>
        <begin position="310"/>
        <end position="330"/>
    </location>
</feature>
<dbReference type="OrthoDB" id="2985014at2759"/>
<dbReference type="InterPro" id="IPR011701">
    <property type="entry name" value="MFS"/>
</dbReference>
<dbReference type="KEGG" id="soy:115881078"/>
<dbReference type="GO" id="GO:0015293">
    <property type="term" value="F:symporter activity"/>
    <property type="evidence" value="ECO:0007669"/>
    <property type="project" value="UniProtKB-KW"/>
</dbReference>
<name>A0A6J2XU38_SITOR</name>
<dbReference type="InParanoid" id="A0A6J2XU38"/>
<feature type="transmembrane region" description="Helical" evidence="7">
    <location>
        <begin position="404"/>
        <end position="427"/>
    </location>
</feature>
<evidence type="ECO:0000256" key="5">
    <source>
        <dbReference type="ARBA" id="ARBA00022989"/>
    </source>
</evidence>
<evidence type="ECO:0000256" key="4">
    <source>
        <dbReference type="ARBA" id="ARBA00022847"/>
    </source>
</evidence>
<dbReference type="GeneID" id="115881078"/>
<dbReference type="RefSeq" id="XP_030754300.1">
    <property type="nucleotide sequence ID" value="XM_030898440.1"/>
</dbReference>
<dbReference type="Gene3D" id="1.20.1250.20">
    <property type="entry name" value="MFS general substrate transporter like domains"/>
    <property type="match status" value="2"/>
</dbReference>